<dbReference type="InterPro" id="IPR036291">
    <property type="entry name" value="NAD(P)-bd_dom_sf"/>
</dbReference>
<dbReference type="SUPFAM" id="SSF51735">
    <property type="entry name" value="NAD(P)-binding Rossmann-fold domains"/>
    <property type="match status" value="1"/>
</dbReference>
<dbReference type="GO" id="GO:0016491">
    <property type="term" value="F:oxidoreductase activity"/>
    <property type="evidence" value="ECO:0007669"/>
    <property type="project" value="UniProtKB-KW"/>
</dbReference>
<dbReference type="PRINTS" id="PR00080">
    <property type="entry name" value="SDRFAMILY"/>
</dbReference>
<protein>
    <submittedName>
        <fullName evidence="5">SDR family oxidoreductase</fullName>
        <ecNumber evidence="5">1.-.-.-</ecNumber>
    </submittedName>
</protein>
<dbReference type="AlphaFoldDB" id="A0AB39YLM5"/>
<name>A0AB39YLM5_9MICC</name>
<dbReference type="PANTHER" id="PTHR43669">
    <property type="entry name" value="5-KETO-D-GLUCONATE 5-REDUCTASE"/>
    <property type="match status" value="1"/>
</dbReference>
<proteinExistence type="inferred from homology"/>
<evidence type="ECO:0000256" key="2">
    <source>
        <dbReference type="ARBA" id="ARBA00023002"/>
    </source>
</evidence>
<dbReference type="InterPro" id="IPR057326">
    <property type="entry name" value="KR_dom"/>
</dbReference>
<accession>A0AB39YLM5</accession>
<dbReference type="PRINTS" id="PR00081">
    <property type="entry name" value="GDHRDH"/>
</dbReference>
<dbReference type="RefSeq" id="WP_369745415.1">
    <property type="nucleotide sequence ID" value="NZ_CP165735.1"/>
</dbReference>
<dbReference type="EMBL" id="CP165735">
    <property type="protein sequence ID" value="XDV71269.1"/>
    <property type="molecule type" value="Genomic_DNA"/>
</dbReference>
<evidence type="ECO:0000256" key="3">
    <source>
        <dbReference type="RuleBase" id="RU000363"/>
    </source>
</evidence>
<dbReference type="SMART" id="SM00822">
    <property type="entry name" value="PKS_KR"/>
    <property type="match status" value="1"/>
</dbReference>
<dbReference type="EC" id="1.-.-.-" evidence="5"/>
<dbReference type="Pfam" id="PF00106">
    <property type="entry name" value="adh_short"/>
    <property type="match status" value="1"/>
</dbReference>
<reference evidence="5" key="1">
    <citation type="submission" date="2024-07" db="EMBL/GenBank/DDBJ databases">
        <authorList>
            <person name="Li J."/>
            <person name="Wei H."/>
            <person name="Ma J."/>
        </authorList>
    </citation>
    <scope>NUCLEOTIDE SEQUENCE</scope>
    <source>
        <strain evidence="5">AMU7</strain>
    </source>
</reference>
<evidence type="ECO:0000259" key="4">
    <source>
        <dbReference type="SMART" id="SM00822"/>
    </source>
</evidence>
<evidence type="ECO:0000256" key="1">
    <source>
        <dbReference type="ARBA" id="ARBA00006484"/>
    </source>
</evidence>
<comment type="similarity">
    <text evidence="1 3">Belongs to the short-chain dehydrogenases/reductases (SDR) family.</text>
</comment>
<dbReference type="InterPro" id="IPR020904">
    <property type="entry name" value="Sc_DH/Rdtase_CS"/>
</dbReference>
<feature type="domain" description="Ketoreductase" evidence="4">
    <location>
        <begin position="12"/>
        <end position="193"/>
    </location>
</feature>
<sequence length="234" mass="24475">MRSDQFKGIRVAVTGATGGIGRELVSALVELGAVVAATGTSEERLAELGSSQDGLFTHAADITSEADVEGFFKEIRSRWGGVDAVINLAGASIPGKVEEMPAADFMKMLEVNVLGTFLACKYAIPLLTDNKGLVINVSSLAGSRPNATAPGYCTAKAAVSMFSDALGLQIKDRNLRVSNLSPGGADTPFWGDRPVKREALMSAADVVSAILFVLGTPPHVVVRELSFESTGLPH</sequence>
<gene>
    <name evidence="5" type="ORF">ABQM86_20295</name>
</gene>
<keyword evidence="2 5" id="KW-0560">Oxidoreductase</keyword>
<dbReference type="CDD" id="cd05233">
    <property type="entry name" value="SDR_c"/>
    <property type="match status" value="1"/>
</dbReference>
<organism evidence="5">
    <name type="scientific">Paenarthrobacter sp. AMU7</name>
    <dbReference type="NCBI Taxonomy" id="3162492"/>
    <lineage>
        <taxon>Bacteria</taxon>
        <taxon>Bacillati</taxon>
        <taxon>Actinomycetota</taxon>
        <taxon>Actinomycetes</taxon>
        <taxon>Micrococcales</taxon>
        <taxon>Micrococcaceae</taxon>
        <taxon>Paenarthrobacter</taxon>
    </lineage>
</organism>
<dbReference type="PROSITE" id="PS00061">
    <property type="entry name" value="ADH_SHORT"/>
    <property type="match status" value="1"/>
</dbReference>
<evidence type="ECO:0000313" key="5">
    <source>
        <dbReference type="EMBL" id="XDV71269.1"/>
    </source>
</evidence>
<dbReference type="Gene3D" id="3.40.50.720">
    <property type="entry name" value="NAD(P)-binding Rossmann-like Domain"/>
    <property type="match status" value="1"/>
</dbReference>
<dbReference type="PANTHER" id="PTHR43669:SF3">
    <property type="entry name" value="ALCOHOL DEHYDROGENASE, PUTATIVE (AFU_ORTHOLOGUE AFUA_3G03445)-RELATED"/>
    <property type="match status" value="1"/>
</dbReference>
<dbReference type="InterPro" id="IPR002347">
    <property type="entry name" value="SDR_fam"/>
</dbReference>